<dbReference type="CDD" id="cd07505">
    <property type="entry name" value="HAD_BPGM-like"/>
    <property type="match status" value="1"/>
</dbReference>
<dbReference type="InterPro" id="IPR036412">
    <property type="entry name" value="HAD-like_sf"/>
</dbReference>
<accession>A0A975PCA2</accession>
<reference evidence="1" key="1">
    <citation type="submission" date="2021-06" db="EMBL/GenBank/DDBJ databases">
        <title>Novel species in genus Arthrobacter.</title>
        <authorList>
            <person name="Zhang G."/>
        </authorList>
    </citation>
    <scope>NUCLEOTIDE SEQUENCE</scope>
    <source>
        <strain evidence="1">Zg-ZUI122</strain>
    </source>
</reference>
<dbReference type="SUPFAM" id="SSF56784">
    <property type="entry name" value="HAD-like"/>
    <property type="match status" value="1"/>
</dbReference>
<dbReference type="KEGG" id="asun:KG104_09465"/>
<dbReference type="InterPro" id="IPR023214">
    <property type="entry name" value="HAD_sf"/>
</dbReference>
<name>A0A975PCA2_9MICC</name>
<evidence type="ECO:0000313" key="2">
    <source>
        <dbReference type="Proteomes" id="UP000680588"/>
    </source>
</evidence>
<dbReference type="EMBL" id="CP076456">
    <property type="protein sequence ID" value="QWQ34791.1"/>
    <property type="molecule type" value="Genomic_DNA"/>
</dbReference>
<dbReference type="Proteomes" id="UP000680588">
    <property type="component" value="Chromosome"/>
</dbReference>
<dbReference type="AlphaFoldDB" id="A0A975PCA2"/>
<protein>
    <submittedName>
        <fullName evidence="1">HAD family phosphatase</fullName>
    </submittedName>
</protein>
<dbReference type="SFLD" id="SFLDS00003">
    <property type="entry name" value="Haloacid_Dehalogenase"/>
    <property type="match status" value="1"/>
</dbReference>
<dbReference type="RefSeq" id="WP_104161088.1">
    <property type="nucleotide sequence ID" value="NZ_CP076456.1"/>
</dbReference>
<sequence length="242" mass="26070">MSSSVPNALQIDPRYAPLQAVLWDMDGTIVDTEPYWIQAEKDLVAEYGGSWTDSDAESMVGQALTYGAGMLQNAGVPLTIREIIDRLISQVTVKVRTQIPWRPGARELLAELREGGIPCVMVTMSEPVLANEVCRQLPAGTFEFLVTGDMVQQGKPHPEPYELAFDRLSELVPDLVKNRVVAIEDSLPGVTSAGAAGLVTLGVPHFLPLPPDEGRHEWETLAGRTAADLASLVTSAPAGATR</sequence>
<dbReference type="PANTHER" id="PTHR18901:SF38">
    <property type="entry name" value="PSEUDOURIDINE-5'-PHOSPHATASE"/>
    <property type="match status" value="1"/>
</dbReference>
<dbReference type="Gene3D" id="3.40.50.1000">
    <property type="entry name" value="HAD superfamily/HAD-like"/>
    <property type="match status" value="1"/>
</dbReference>
<evidence type="ECO:0000313" key="1">
    <source>
        <dbReference type="EMBL" id="QWQ34791.1"/>
    </source>
</evidence>
<dbReference type="InterPro" id="IPR023198">
    <property type="entry name" value="PGP-like_dom2"/>
</dbReference>
<gene>
    <name evidence="1" type="ORF">KG104_09465</name>
</gene>
<keyword evidence="2" id="KW-1185">Reference proteome</keyword>
<dbReference type="Pfam" id="PF00702">
    <property type="entry name" value="Hydrolase"/>
    <property type="match status" value="1"/>
</dbReference>
<dbReference type="PRINTS" id="PR00413">
    <property type="entry name" value="HADHALOGNASE"/>
</dbReference>
<dbReference type="SFLD" id="SFLDG01129">
    <property type="entry name" value="C1.5:_HAD__Beta-PGM__Phosphata"/>
    <property type="match status" value="1"/>
</dbReference>
<proteinExistence type="predicted"/>
<organism evidence="1 2">
    <name type="scientific">Arthrobacter sunyaminii</name>
    <dbReference type="NCBI Taxonomy" id="2816859"/>
    <lineage>
        <taxon>Bacteria</taxon>
        <taxon>Bacillati</taxon>
        <taxon>Actinomycetota</taxon>
        <taxon>Actinomycetes</taxon>
        <taxon>Micrococcales</taxon>
        <taxon>Micrococcaceae</taxon>
        <taxon>Arthrobacter</taxon>
    </lineage>
</organism>
<dbReference type="PANTHER" id="PTHR18901">
    <property type="entry name" value="2-DEOXYGLUCOSE-6-PHOSPHATE PHOSPHATASE 2"/>
    <property type="match status" value="1"/>
</dbReference>
<dbReference type="InterPro" id="IPR006439">
    <property type="entry name" value="HAD-SF_hydro_IA"/>
</dbReference>
<dbReference type="Gene3D" id="1.10.150.240">
    <property type="entry name" value="Putative phosphatase, domain 2"/>
    <property type="match status" value="1"/>
</dbReference>